<name>A0ABQ5ZH93_9HYPH</name>
<dbReference type="RefSeq" id="WP_244767481.1">
    <property type="nucleotide sequence ID" value="NZ_BSOP01000013.1"/>
</dbReference>
<gene>
    <name evidence="4" type="ORF">GCM10007923_14890</name>
</gene>
<evidence type="ECO:0000256" key="2">
    <source>
        <dbReference type="ARBA" id="ARBA00023295"/>
    </source>
</evidence>
<sequence>MPLSESHRLAMLAPTAGKRRIVIDTDTFNEIDDQFAIVHALLSPESVTVEAIYAAPFINETTGDPGDGMELSYQEILALLERLSIPHEGLVHRGVTRYVGPQKKPVDAPAVDDLIARARRSSPDDPLHVVAIGAISNVASALLAAPDIIDRIVVVWLGGHAIDWQHQAEFNLEQDVGGVQVLFDSGVPLVLVPCEGVTSILHSTVPEIERYVEPQGEIGRFLAMRFKSYSDDHVGWAKEIWDMGATAWALDPAWAPSVLMPTPVLTDDMHYALDRSRHLMRYVYTVNRNPIMQDFIGKLAASTAG</sequence>
<dbReference type="PANTHER" id="PTHR12304">
    <property type="entry name" value="INOSINE-URIDINE PREFERRING NUCLEOSIDE HYDROLASE"/>
    <property type="match status" value="1"/>
</dbReference>
<keyword evidence="5" id="KW-1185">Reference proteome</keyword>
<dbReference type="Proteomes" id="UP001156702">
    <property type="component" value="Unassembled WGS sequence"/>
</dbReference>
<reference evidence="5" key="1">
    <citation type="journal article" date="2019" name="Int. J. Syst. Evol. Microbiol.">
        <title>The Global Catalogue of Microorganisms (GCM) 10K type strain sequencing project: providing services to taxonomists for standard genome sequencing and annotation.</title>
        <authorList>
            <consortium name="The Broad Institute Genomics Platform"/>
            <consortium name="The Broad Institute Genome Sequencing Center for Infectious Disease"/>
            <person name="Wu L."/>
            <person name="Ma J."/>
        </authorList>
    </citation>
    <scope>NUCLEOTIDE SEQUENCE [LARGE SCALE GENOMIC DNA]</scope>
    <source>
        <strain evidence="5">NBRC 102122</strain>
    </source>
</reference>
<evidence type="ECO:0000259" key="3">
    <source>
        <dbReference type="Pfam" id="PF01156"/>
    </source>
</evidence>
<dbReference type="Pfam" id="PF01156">
    <property type="entry name" value="IU_nuc_hydro"/>
    <property type="match status" value="1"/>
</dbReference>
<dbReference type="SUPFAM" id="SSF53590">
    <property type="entry name" value="Nucleoside hydrolase"/>
    <property type="match status" value="1"/>
</dbReference>
<dbReference type="Gene3D" id="3.90.245.10">
    <property type="entry name" value="Ribonucleoside hydrolase-like"/>
    <property type="match status" value="1"/>
</dbReference>
<proteinExistence type="predicted"/>
<feature type="domain" description="Inosine/uridine-preferring nucleoside hydrolase" evidence="3">
    <location>
        <begin position="21"/>
        <end position="258"/>
    </location>
</feature>
<evidence type="ECO:0000313" key="4">
    <source>
        <dbReference type="EMBL" id="GLR50283.1"/>
    </source>
</evidence>
<dbReference type="EMBL" id="BSOP01000013">
    <property type="protein sequence ID" value="GLR50283.1"/>
    <property type="molecule type" value="Genomic_DNA"/>
</dbReference>
<accession>A0ABQ5ZH93</accession>
<keyword evidence="1" id="KW-0378">Hydrolase</keyword>
<dbReference type="InterPro" id="IPR023186">
    <property type="entry name" value="IUNH"/>
</dbReference>
<evidence type="ECO:0000313" key="5">
    <source>
        <dbReference type="Proteomes" id="UP001156702"/>
    </source>
</evidence>
<keyword evidence="2" id="KW-0326">Glycosidase</keyword>
<comment type="caution">
    <text evidence="4">The sequence shown here is derived from an EMBL/GenBank/DDBJ whole genome shotgun (WGS) entry which is preliminary data.</text>
</comment>
<dbReference type="PANTHER" id="PTHR12304:SF4">
    <property type="entry name" value="URIDINE NUCLEOSIDASE"/>
    <property type="match status" value="1"/>
</dbReference>
<dbReference type="InterPro" id="IPR036452">
    <property type="entry name" value="Ribo_hydro-like"/>
</dbReference>
<organism evidence="4 5">
    <name type="scientific">Shinella yambaruensis</name>
    <dbReference type="NCBI Taxonomy" id="415996"/>
    <lineage>
        <taxon>Bacteria</taxon>
        <taxon>Pseudomonadati</taxon>
        <taxon>Pseudomonadota</taxon>
        <taxon>Alphaproteobacteria</taxon>
        <taxon>Hyphomicrobiales</taxon>
        <taxon>Rhizobiaceae</taxon>
        <taxon>Shinella</taxon>
    </lineage>
</organism>
<dbReference type="InterPro" id="IPR001910">
    <property type="entry name" value="Inosine/uridine_hydrolase_dom"/>
</dbReference>
<evidence type="ECO:0000256" key="1">
    <source>
        <dbReference type="ARBA" id="ARBA00022801"/>
    </source>
</evidence>
<protein>
    <recommendedName>
        <fullName evidence="3">Inosine/uridine-preferring nucleoside hydrolase domain-containing protein</fullName>
    </recommendedName>
</protein>